<accession>A0A8B8LR67</accession>
<feature type="region of interest" description="Disordered" evidence="1">
    <location>
        <begin position="175"/>
        <end position="207"/>
    </location>
</feature>
<gene>
    <name evidence="3" type="primary">LOC113867648</name>
</gene>
<dbReference type="Proteomes" id="UP000694853">
    <property type="component" value="Unplaced"/>
</dbReference>
<feature type="compositionally biased region" description="Basic and acidic residues" evidence="1">
    <location>
        <begin position="282"/>
        <end position="294"/>
    </location>
</feature>
<protein>
    <submittedName>
        <fullName evidence="3">Uncharacterized protein LOC113867648</fullName>
    </submittedName>
</protein>
<dbReference type="AlphaFoldDB" id="A0A8B8LR67"/>
<reference evidence="2" key="1">
    <citation type="journal article" date="2019" name="Toxins">
        <title>Detection of Abrin-Like and Prepropulchellin-Like Toxin Genes and Transcripts Using Whole Genome Sequencing and Full-Length Transcript Sequencing of Abrus precatorius.</title>
        <authorList>
            <person name="Hovde B.T."/>
            <person name="Daligault H.E."/>
            <person name="Hanschen E.R."/>
            <person name="Kunde Y.A."/>
            <person name="Johnson M.B."/>
            <person name="Starkenburg S.R."/>
            <person name="Johnson S.L."/>
        </authorList>
    </citation>
    <scope>NUCLEOTIDE SEQUENCE [LARGE SCALE GENOMIC DNA]</scope>
</reference>
<organism evidence="2 3">
    <name type="scientific">Abrus precatorius</name>
    <name type="common">Indian licorice</name>
    <name type="synonym">Glycine abrus</name>
    <dbReference type="NCBI Taxonomy" id="3816"/>
    <lineage>
        <taxon>Eukaryota</taxon>
        <taxon>Viridiplantae</taxon>
        <taxon>Streptophyta</taxon>
        <taxon>Embryophyta</taxon>
        <taxon>Tracheophyta</taxon>
        <taxon>Spermatophyta</taxon>
        <taxon>Magnoliopsida</taxon>
        <taxon>eudicotyledons</taxon>
        <taxon>Gunneridae</taxon>
        <taxon>Pentapetalae</taxon>
        <taxon>rosids</taxon>
        <taxon>fabids</taxon>
        <taxon>Fabales</taxon>
        <taxon>Fabaceae</taxon>
        <taxon>Papilionoideae</taxon>
        <taxon>50 kb inversion clade</taxon>
        <taxon>NPAAA clade</taxon>
        <taxon>indigoferoid/millettioid clade</taxon>
        <taxon>Abreae</taxon>
        <taxon>Abrus</taxon>
    </lineage>
</organism>
<keyword evidence="2" id="KW-1185">Reference proteome</keyword>
<feature type="compositionally biased region" description="Polar residues" evidence="1">
    <location>
        <begin position="307"/>
        <end position="317"/>
    </location>
</feature>
<reference evidence="3" key="2">
    <citation type="submission" date="2025-08" db="UniProtKB">
        <authorList>
            <consortium name="RefSeq"/>
        </authorList>
    </citation>
    <scope>IDENTIFICATION</scope>
    <source>
        <tissue evidence="3">Young leaves</tissue>
    </source>
</reference>
<dbReference type="PANTHER" id="PTHR33673:SF36">
    <property type="entry name" value="MYB-LIKE PROTEIN Q"/>
    <property type="match status" value="1"/>
</dbReference>
<evidence type="ECO:0000313" key="2">
    <source>
        <dbReference type="Proteomes" id="UP000694853"/>
    </source>
</evidence>
<feature type="compositionally biased region" description="Low complexity" evidence="1">
    <location>
        <begin position="31"/>
        <end position="45"/>
    </location>
</feature>
<feature type="compositionally biased region" description="Basic and acidic residues" evidence="1">
    <location>
        <begin position="232"/>
        <end position="245"/>
    </location>
</feature>
<feature type="region of interest" description="Disordered" evidence="1">
    <location>
        <begin position="1"/>
        <end position="60"/>
    </location>
</feature>
<name>A0A8B8LR67_ABRPR</name>
<dbReference type="KEGG" id="aprc:113867648"/>
<dbReference type="GeneID" id="113867648"/>
<dbReference type="PANTHER" id="PTHR33673">
    <property type="entry name" value="SUPPRESSOR SRP40-LIKE PROTEIN"/>
    <property type="match status" value="1"/>
</dbReference>
<evidence type="ECO:0000313" key="3">
    <source>
        <dbReference type="RefSeq" id="XP_027358861.1"/>
    </source>
</evidence>
<feature type="compositionally biased region" description="Basic and acidic residues" evidence="1">
    <location>
        <begin position="191"/>
        <end position="207"/>
    </location>
</feature>
<feature type="region of interest" description="Disordered" evidence="1">
    <location>
        <begin position="269"/>
        <end position="317"/>
    </location>
</feature>
<evidence type="ECO:0000256" key="1">
    <source>
        <dbReference type="SAM" id="MobiDB-lite"/>
    </source>
</evidence>
<sequence length="330" mass="36694">MAFLSYENKRGSGKKLKVHFDLPEDDEYPTSNRKNSSSSISSESSLDSDDTDKDDNSIDNVYSKYGVYGSPVWSFQGGSVTQSPPVQFMSSPAYDPSRIPSSIFANRPTSPMEWSAASNESLFSIHLGNNSFSRDNTFAFNKSGELPRTNDLVGMPSPLPPVQEVTSNCKNVDMERHSVSSNSSDETIDSVEGKDQKKTTHETEGSLVEVDHNKTQTLAEVGTIVWDKTPADHCKEERVPSEEPKNYTSVSYRSMESDISTRSFQFPILTADAERTSSSTVESEKEEKSEKQEEQQVEEPLKPTSPPITEQTPKQSGRTWCFCFSCSSCF</sequence>
<dbReference type="RefSeq" id="XP_027358861.1">
    <property type="nucleotide sequence ID" value="XM_027503060.1"/>
</dbReference>
<dbReference type="OrthoDB" id="676141at2759"/>
<feature type="region of interest" description="Disordered" evidence="1">
    <location>
        <begin position="232"/>
        <end position="254"/>
    </location>
</feature>
<proteinExistence type="predicted"/>